<evidence type="ECO:0000256" key="2">
    <source>
        <dbReference type="ARBA" id="ARBA00008282"/>
    </source>
</evidence>
<comment type="caution">
    <text evidence="12">The sequence shown here is derived from an EMBL/GenBank/DDBJ whole genome shotgun (WGS) entry which is preliminary data.</text>
</comment>
<proteinExistence type="inferred from homology"/>
<keyword evidence="9" id="KW-0460">Magnesium</keyword>
<evidence type="ECO:0000256" key="11">
    <source>
        <dbReference type="ARBA" id="ARBA00048540"/>
    </source>
</evidence>
<evidence type="ECO:0000256" key="4">
    <source>
        <dbReference type="ARBA" id="ARBA00016337"/>
    </source>
</evidence>
<reference evidence="12 13" key="1">
    <citation type="journal article" date="2012" name="Int. J. Syst. Evol. Microbiol.">
        <title>Vibrio caribbeanicus sp. nov., isolated from the marine sponge Scleritoderma cyanea.</title>
        <authorList>
            <person name="Hoffmann M."/>
            <person name="Monday S.R."/>
            <person name="Allard M.W."/>
            <person name="Strain E.A."/>
            <person name="Whittaker P."/>
            <person name="Naum M."/>
            <person name="McCarthy P.J."/>
            <person name="Lopez J.V."/>
            <person name="Fischer M."/>
            <person name="Brown E.W."/>
        </authorList>
    </citation>
    <scope>NUCLEOTIDE SEQUENCE [LARGE SCALE GENOMIC DNA]</scope>
    <source>
        <strain evidence="12 13">LMG 20546</strain>
    </source>
</reference>
<evidence type="ECO:0000256" key="9">
    <source>
        <dbReference type="ARBA" id="ARBA00022842"/>
    </source>
</evidence>
<dbReference type="GO" id="GO:0016740">
    <property type="term" value="F:transferase activity"/>
    <property type="evidence" value="ECO:0007669"/>
    <property type="project" value="UniProtKB-KW"/>
</dbReference>
<comment type="similarity">
    <text evidence="2">Belongs to the ApbE family.</text>
</comment>
<protein>
    <recommendedName>
        <fullName evidence="4">FAD:protein FMN transferase</fullName>
        <ecNumber evidence="3">2.7.1.180</ecNumber>
    </recommendedName>
    <alternativeName>
        <fullName evidence="10">Flavin transferase</fullName>
    </alternativeName>
</protein>
<dbReference type="PANTHER" id="PTHR30040">
    <property type="entry name" value="THIAMINE BIOSYNTHESIS LIPOPROTEIN APBE"/>
    <property type="match status" value="1"/>
</dbReference>
<name>E8LV70_9VIBR</name>
<comment type="cofactor">
    <cofactor evidence="1">
        <name>Mg(2+)</name>
        <dbReference type="ChEBI" id="CHEBI:18420"/>
    </cofactor>
</comment>
<dbReference type="InterPro" id="IPR003374">
    <property type="entry name" value="ApbE-like_sf"/>
</dbReference>
<gene>
    <name evidence="12" type="ORF">VIBR0546_14255</name>
</gene>
<dbReference type="PANTHER" id="PTHR30040:SF2">
    <property type="entry name" value="FAD:PROTEIN FMN TRANSFERASE"/>
    <property type="match status" value="1"/>
</dbReference>
<dbReference type="Proteomes" id="UP000004371">
    <property type="component" value="Unassembled WGS sequence"/>
</dbReference>
<dbReference type="InterPro" id="IPR024932">
    <property type="entry name" value="ApbE"/>
</dbReference>
<dbReference type="Pfam" id="PF02424">
    <property type="entry name" value="ApbE"/>
    <property type="match status" value="1"/>
</dbReference>
<sequence length="294" mass="32268">MPSRMPVVHRFTAMTVPCEVQLFGSSKSSQLAQMIEHNTRRLEKKYNFYSDQSWLTCELNQRSDNRVQLDDESLVVFQALKNIVVGTQGVFDPTVGSIKWLLRNNHQLSRAEAYQLAKPMMGVSAWEIIGSELLFAHPQTRIDLGGVIKEFAIDQAINIAQNLGAKAALINFGGDIRAFGMKPNNEAFNVAVVNPANPSEAFFSLPLANAALTTSAHYERQTKFSDGKTSHILAEQGTHTNVLSVTVVAPTALEAGAISTALTIDPLLSIPSEAGVIFIDDQLKIHQDTEFLTQ</sequence>
<dbReference type="SUPFAM" id="SSF143631">
    <property type="entry name" value="ApbE-like"/>
    <property type="match status" value="1"/>
</dbReference>
<keyword evidence="13" id="KW-1185">Reference proteome</keyword>
<evidence type="ECO:0000256" key="5">
    <source>
        <dbReference type="ARBA" id="ARBA00022630"/>
    </source>
</evidence>
<evidence type="ECO:0000256" key="3">
    <source>
        <dbReference type="ARBA" id="ARBA00011955"/>
    </source>
</evidence>
<organism evidence="12 13">
    <name type="scientific">Vibrio brasiliensis LMG 20546</name>
    <dbReference type="NCBI Taxonomy" id="945543"/>
    <lineage>
        <taxon>Bacteria</taxon>
        <taxon>Pseudomonadati</taxon>
        <taxon>Pseudomonadota</taxon>
        <taxon>Gammaproteobacteria</taxon>
        <taxon>Vibrionales</taxon>
        <taxon>Vibrionaceae</taxon>
        <taxon>Vibrio</taxon>
        <taxon>Vibrio oreintalis group</taxon>
    </lineage>
</organism>
<keyword evidence="5" id="KW-0285">Flavoprotein</keyword>
<dbReference type="EMBL" id="AEVS01000071">
    <property type="protein sequence ID" value="EGA65455.1"/>
    <property type="molecule type" value="Genomic_DNA"/>
</dbReference>
<evidence type="ECO:0000256" key="1">
    <source>
        <dbReference type="ARBA" id="ARBA00001946"/>
    </source>
</evidence>
<evidence type="ECO:0000313" key="12">
    <source>
        <dbReference type="EMBL" id="EGA65455.1"/>
    </source>
</evidence>
<evidence type="ECO:0000256" key="7">
    <source>
        <dbReference type="ARBA" id="ARBA00022723"/>
    </source>
</evidence>
<dbReference type="STRING" id="945543.VIBR0546_14255"/>
<keyword evidence="6" id="KW-0808">Transferase</keyword>
<accession>E8LV70</accession>
<dbReference type="EC" id="2.7.1.180" evidence="3"/>
<evidence type="ECO:0000256" key="6">
    <source>
        <dbReference type="ARBA" id="ARBA00022679"/>
    </source>
</evidence>
<comment type="catalytic activity">
    <reaction evidence="11">
        <text>L-threonyl-[protein] + FAD = FMN-L-threonyl-[protein] + AMP + H(+)</text>
        <dbReference type="Rhea" id="RHEA:36847"/>
        <dbReference type="Rhea" id="RHEA-COMP:11060"/>
        <dbReference type="Rhea" id="RHEA-COMP:11061"/>
        <dbReference type="ChEBI" id="CHEBI:15378"/>
        <dbReference type="ChEBI" id="CHEBI:30013"/>
        <dbReference type="ChEBI" id="CHEBI:57692"/>
        <dbReference type="ChEBI" id="CHEBI:74257"/>
        <dbReference type="ChEBI" id="CHEBI:456215"/>
        <dbReference type="EC" id="2.7.1.180"/>
    </reaction>
</comment>
<dbReference type="Gene3D" id="3.10.520.10">
    <property type="entry name" value="ApbE-like domains"/>
    <property type="match status" value="1"/>
</dbReference>
<dbReference type="RefSeq" id="WP_006879737.1">
    <property type="nucleotide sequence ID" value="NZ_AEVS01000071.1"/>
</dbReference>
<dbReference type="eggNOG" id="COG1477">
    <property type="taxonomic scope" value="Bacteria"/>
</dbReference>
<dbReference type="GO" id="GO:0046872">
    <property type="term" value="F:metal ion binding"/>
    <property type="evidence" value="ECO:0007669"/>
    <property type="project" value="UniProtKB-KW"/>
</dbReference>
<dbReference type="OrthoDB" id="9778595at2"/>
<evidence type="ECO:0000313" key="13">
    <source>
        <dbReference type="Proteomes" id="UP000004371"/>
    </source>
</evidence>
<keyword evidence="8" id="KW-0274">FAD</keyword>
<evidence type="ECO:0000256" key="8">
    <source>
        <dbReference type="ARBA" id="ARBA00022827"/>
    </source>
</evidence>
<dbReference type="AlphaFoldDB" id="E8LV70"/>
<keyword evidence="7" id="KW-0479">Metal-binding</keyword>
<evidence type="ECO:0000256" key="10">
    <source>
        <dbReference type="ARBA" id="ARBA00031306"/>
    </source>
</evidence>